<dbReference type="PANTHER" id="PTHR10127">
    <property type="entry name" value="DISCOIDIN, CUB, EGF, LAMININ , AND ZINC METALLOPROTEASE DOMAIN CONTAINING"/>
    <property type="match status" value="1"/>
</dbReference>
<keyword evidence="2 8" id="KW-0479">Metal-binding</keyword>
<feature type="binding site" evidence="8">
    <location>
        <position position="64"/>
    </location>
    <ligand>
        <name>Zn(2+)</name>
        <dbReference type="ChEBI" id="CHEBI:29105"/>
        <note>catalytic</note>
    </ligand>
</feature>
<dbReference type="SUPFAM" id="SSF55486">
    <property type="entry name" value="Metalloproteases ('zincins'), catalytic domain"/>
    <property type="match status" value="1"/>
</dbReference>
<organism evidence="11">
    <name type="scientific">Oikopleura dioica</name>
    <name type="common">Tunicate</name>
    <dbReference type="NCBI Taxonomy" id="34765"/>
    <lineage>
        <taxon>Eukaryota</taxon>
        <taxon>Metazoa</taxon>
        <taxon>Chordata</taxon>
        <taxon>Tunicata</taxon>
        <taxon>Appendicularia</taxon>
        <taxon>Copelata</taxon>
        <taxon>Oikopleuridae</taxon>
        <taxon>Oikopleura</taxon>
    </lineage>
</organism>
<sequence>MARLLNLESDKKFIEKIAPSNFVCARQVIRSDIVFAQQKLPFFTKKSLGSGCHTLGRSLHEFFHALGFLHEHQRPDRDSFVDVHWENIRNGHAQDFAKVAQNQFVDNFVGFFTIFCFSYDINSVMHYSEDAFSNGHGPTLTLKSNLSPLTTGQRLRPTTKDMMGVCKSYGCDATCSKDLEMCDSGGEQYFASRKCDGFADCSDGSDEAGCGSMCCKKWEFGGEVFEEQGTWAGQAWYRSSTSSKVIYLNERMGFWILGRTLGSDSAYSFGNFAPGQCANEASGWLTYEINEWTAVNYIPNCLEKIDEDIFETTTFVPQTGMGIHWQVDDMLNGGNYTEDNSTDSAWWYDDDEEEKCSEYSLPYLSSGNYSCVGSDAFSNVEQDGFCFPSCEPNYELKCSSGDLLSKTARCKKVDGEVFFVHDRTEIPFGGCDCVPSGCDMSELPVSEHYNWLCKSSRGNFAPKGTLCEPECRRWHETAIPVGGDGLKCGEDGNWHGTTKVLCKSCPLPKILAQPSSGEIECNSLSGWNPMRGNQFGNGQTCRARCPAGQELSCTGKNLVKGESMGIQKCQKMQPKGNGKVSSMGWTNKQKCHCVYKCDRSVYTRSLGRRVKFKRTGAQKNPVKLTLATMKRCPKNKRMTNKRPVCRNGSWEDSRTKEINPPLCENI</sequence>
<keyword evidence="12" id="KW-1185">Reference proteome</keyword>
<dbReference type="InterPro" id="IPR024079">
    <property type="entry name" value="MetalloPept_cat_dom_sf"/>
</dbReference>
<evidence type="ECO:0000256" key="8">
    <source>
        <dbReference type="PROSITE-ProRule" id="PRU01211"/>
    </source>
</evidence>
<gene>
    <name evidence="11" type="ORF">GSOID_T00002453001</name>
</gene>
<reference evidence="11" key="1">
    <citation type="journal article" date="2010" name="Science">
        <title>Plasticity of animal genome architecture unmasked by rapid evolution of a pelagic tunicate.</title>
        <authorList>
            <person name="Denoeud F."/>
            <person name="Henriet S."/>
            <person name="Mungpakdee S."/>
            <person name="Aury J.M."/>
            <person name="Da Silva C."/>
            <person name="Brinkmann H."/>
            <person name="Mikhaleva J."/>
            <person name="Olsen L.C."/>
            <person name="Jubin C."/>
            <person name="Canestro C."/>
            <person name="Bouquet J.M."/>
            <person name="Danks G."/>
            <person name="Poulain J."/>
            <person name="Campsteijn C."/>
            <person name="Adamski M."/>
            <person name="Cross I."/>
            <person name="Yadetie F."/>
            <person name="Muffato M."/>
            <person name="Louis A."/>
            <person name="Butcher S."/>
            <person name="Tsagkogeorga G."/>
            <person name="Konrad A."/>
            <person name="Singh S."/>
            <person name="Jensen M.F."/>
            <person name="Cong E.H."/>
            <person name="Eikeseth-Otteraa H."/>
            <person name="Noel B."/>
            <person name="Anthouard V."/>
            <person name="Porcel B.M."/>
            <person name="Kachouri-Lafond R."/>
            <person name="Nishino A."/>
            <person name="Ugolini M."/>
            <person name="Chourrout P."/>
            <person name="Nishida H."/>
            <person name="Aasland R."/>
            <person name="Huzurbazar S."/>
            <person name="Westhof E."/>
            <person name="Delsuc F."/>
            <person name="Lehrach H."/>
            <person name="Reinhardt R."/>
            <person name="Weissenbach J."/>
            <person name="Roy S.W."/>
            <person name="Artiguenave F."/>
            <person name="Postlethwait J.H."/>
            <person name="Manak J.R."/>
            <person name="Thompson E.M."/>
            <person name="Jaillon O."/>
            <person name="Du Pasquier L."/>
            <person name="Boudinot P."/>
            <person name="Liberles D.A."/>
            <person name="Volff J.N."/>
            <person name="Philippe H."/>
            <person name="Lenhard B."/>
            <person name="Roest Crollius H."/>
            <person name="Wincker P."/>
            <person name="Chourrout D."/>
        </authorList>
    </citation>
    <scope>NUCLEOTIDE SEQUENCE [LARGE SCALE GENOMIC DNA]</scope>
</reference>
<dbReference type="CDD" id="cd00112">
    <property type="entry name" value="LDLa"/>
    <property type="match status" value="1"/>
</dbReference>
<evidence type="ECO:0000256" key="1">
    <source>
        <dbReference type="ARBA" id="ARBA00022670"/>
    </source>
</evidence>
<dbReference type="EC" id="3.4.24.-" evidence="9"/>
<feature type="domain" description="Peptidase M12A" evidence="10">
    <location>
        <begin position="47"/>
        <end position="172"/>
    </location>
</feature>
<evidence type="ECO:0000256" key="2">
    <source>
        <dbReference type="ARBA" id="ARBA00022723"/>
    </source>
</evidence>
<proteinExistence type="predicted"/>
<dbReference type="PRINTS" id="PR00480">
    <property type="entry name" value="ASTACIN"/>
</dbReference>
<dbReference type="Gene3D" id="4.10.400.10">
    <property type="entry name" value="Low-density Lipoprotein Receptor"/>
    <property type="match status" value="1"/>
</dbReference>
<comment type="caution">
    <text evidence="7">Lacks conserved residue(s) required for the propagation of feature annotation.</text>
</comment>
<feature type="binding site" evidence="8">
    <location>
        <position position="70"/>
    </location>
    <ligand>
        <name>Zn(2+)</name>
        <dbReference type="ChEBI" id="CHEBI:29105"/>
        <note>catalytic</note>
    </ligand>
</feature>
<dbReference type="PROSITE" id="PS50068">
    <property type="entry name" value="LDLRA_2"/>
    <property type="match status" value="1"/>
</dbReference>
<evidence type="ECO:0000256" key="9">
    <source>
        <dbReference type="RuleBase" id="RU361183"/>
    </source>
</evidence>
<evidence type="ECO:0000256" key="3">
    <source>
        <dbReference type="ARBA" id="ARBA00022801"/>
    </source>
</evidence>
<comment type="cofactor">
    <cofactor evidence="8 9">
        <name>Zn(2+)</name>
        <dbReference type="ChEBI" id="CHEBI:29105"/>
    </cofactor>
    <text evidence="8 9">Binds 1 zinc ion per subunit.</text>
</comment>
<evidence type="ECO:0000259" key="10">
    <source>
        <dbReference type="PROSITE" id="PS51864"/>
    </source>
</evidence>
<dbReference type="PROSITE" id="PS51864">
    <property type="entry name" value="ASTACIN"/>
    <property type="match status" value="1"/>
</dbReference>
<evidence type="ECO:0000256" key="5">
    <source>
        <dbReference type="ARBA" id="ARBA00023049"/>
    </source>
</evidence>
<dbReference type="SMART" id="SM00192">
    <property type="entry name" value="LDLa"/>
    <property type="match status" value="1"/>
</dbReference>
<protein>
    <recommendedName>
        <fullName evidence="9">Metalloendopeptidase</fullName>
        <ecNumber evidence="9">3.4.24.-</ecNumber>
    </recommendedName>
</protein>
<dbReference type="SMART" id="SM00235">
    <property type="entry name" value="ZnMc"/>
    <property type="match status" value="1"/>
</dbReference>
<dbReference type="AlphaFoldDB" id="E4X5V4"/>
<keyword evidence="3 8" id="KW-0378">Hydrolase</keyword>
<feature type="disulfide bond" evidence="7">
    <location>
        <begin position="195"/>
        <end position="210"/>
    </location>
</feature>
<feature type="active site" evidence="8">
    <location>
        <position position="61"/>
    </location>
</feature>
<dbReference type="InterPro" id="IPR006026">
    <property type="entry name" value="Peptidase_Metallo"/>
</dbReference>
<name>E4X5V4_OIKDI</name>
<dbReference type="OrthoDB" id="291007at2759"/>
<dbReference type="Pfam" id="PF01400">
    <property type="entry name" value="Astacin"/>
    <property type="match status" value="1"/>
</dbReference>
<dbReference type="InterPro" id="IPR001506">
    <property type="entry name" value="Peptidase_M12A"/>
</dbReference>
<dbReference type="GO" id="GO:0004222">
    <property type="term" value="F:metalloendopeptidase activity"/>
    <property type="evidence" value="ECO:0007669"/>
    <property type="project" value="UniProtKB-UniRule"/>
</dbReference>
<dbReference type="Gene3D" id="3.40.390.10">
    <property type="entry name" value="Collagenase (Catalytic Domain)"/>
    <property type="match status" value="1"/>
</dbReference>
<dbReference type="GO" id="GO:0006508">
    <property type="term" value="P:proteolysis"/>
    <property type="evidence" value="ECO:0007669"/>
    <property type="project" value="UniProtKB-KW"/>
</dbReference>
<dbReference type="SUPFAM" id="SSF57424">
    <property type="entry name" value="LDL receptor-like module"/>
    <property type="match status" value="1"/>
</dbReference>
<evidence type="ECO:0000256" key="4">
    <source>
        <dbReference type="ARBA" id="ARBA00022833"/>
    </source>
</evidence>
<dbReference type="EMBL" id="FN653026">
    <property type="protein sequence ID" value="CBY07476.1"/>
    <property type="molecule type" value="Genomic_DNA"/>
</dbReference>
<dbReference type="PANTHER" id="PTHR10127:SF780">
    <property type="entry name" value="METALLOENDOPEPTIDASE"/>
    <property type="match status" value="1"/>
</dbReference>
<evidence type="ECO:0000313" key="11">
    <source>
        <dbReference type="EMBL" id="CBY07476.1"/>
    </source>
</evidence>
<dbReference type="InParanoid" id="E4X5V4"/>
<dbReference type="Proteomes" id="UP000001307">
    <property type="component" value="Unassembled WGS sequence"/>
</dbReference>
<keyword evidence="1 8" id="KW-0645">Protease</keyword>
<evidence type="ECO:0000256" key="7">
    <source>
        <dbReference type="PROSITE-ProRule" id="PRU00124"/>
    </source>
</evidence>
<dbReference type="GO" id="GO:0008270">
    <property type="term" value="F:zinc ion binding"/>
    <property type="evidence" value="ECO:0007669"/>
    <property type="project" value="UniProtKB-UniRule"/>
</dbReference>
<keyword evidence="5 8" id="KW-0482">Metalloprotease</keyword>
<evidence type="ECO:0000256" key="6">
    <source>
        <dbReference type="ARBA" id="ARBA00023157"/>
    </source>
</evidence>
<evidence type="ECO:0000313" key="12">
    <source>
        <dbReference type="Proteomes" id="UP000001307"/>
    </source>
</evidence>
<accession>E4X5V4</accession>
<keyword evidence="4 8" id="KW-0862">Zinc</keyword>
<dbReference type="InterPro" id="IPR002172">
    <property type="entry name" value="LDrepeatLR_classA_rpt"/>
</dbReference>
<keyword evidence="6 7" id="KW-1015">Disulfide bond</keyword>
<dbReference type="InterPro" id="IPR036055">
    <property type="entry name" value="LDL_receptor-like_sf"/>
</dbReference>
<feature type="binding site" evidence="8">
    <location>
        <position position="60"/>
    </location>
    <ligand>
        <name>Zn(2+)</name>
        <dbReference type="ChEBI" id="CHEBI:29105"/>
        <note>catalytic</note>
    </ligand>
</feature>